<keyword evidence="1" id="KW-1185">Reference proteome</keyword>
<dbReference type="Proteomes" id="UP000887575">
    <property type="component" value="Unassembled WGS sequence"/>
</dbReference>
<organism evidence="1 3">
    <name type="scientific">Mesorhabditis belari</name>
    <dbReference type="NCBI Taxonomy" id="2138241"/>
    <lineage>
        <taxon>Eukaryota</taxon>
        <taxon>Metazoa</taxon>
        <taxon>Ecdysozoa</taxon>
        <taxon>Nematoda</taxon>
        <taxon>Chromadorea</taxon>
        <taxon>Rhabditida</taxon>
        <taxon>Rhabditina</taxon>
        <taxon>Rhabditomorpha</taxon>
        <taxon>Rhabditoidea</taxon>
        <taxon>Rhabditidae</taxon>
        <taxon>Mesorhabditinae</taxon>
        <taxon>Mesorhabditis</taxon>
    </lineage>
</organism>
<dbReference type="WBParaSite" id="MBELARI_LOCUS17788">
    <property type="protein sequence ID" value="MBELARI_LOCUS17788"/>
    <property type="gene ID" value="MBELARI_LOCUS17788"/>
</dbReference>
<dbReference type="WBParaSite" id="MBELARI_LOCUS239">
    <property type="protein sequence ID" value="MBELARI_LOCUS239"/>
    <property type="gene ID" value="MBELARI_LOCUS239"/>
</dbReference>
<protein>
    <submittedName>
        <fullName evidence="2 3">Uncharacterized protein</fullName>
    </submittedName>
</protein>
<sequence>MASSSLSSDTWCPTLLDSSFGKHPLLLWPLENESCLIFEKARDLANGKISSYRCKGCYDEKRKNKALPQVPLVKYERQEGKLLNNPEEPANPHFCTPLRIATWYSKGVLRLVKAELHAAPVAGPSIARQVAKRKLNEIFELIDGEETKLKSELLNTLDGVNPDSRRRFFSRANNRGAMAVDLDLDQINDEIK</sequence>
<dbReference type="AlphaFoldDB" id="A0AAF3F6X8"/>
<evidence type="ECO:0000313" key="1">
    <source>
        <dbReference type="Proteomes" id="UP000887575"/>
    </source>
</evidence>
<proteinExistence type="predicted"/>
<reference evidence="2 3" key="1">
    <citation type="submission" date="2024-02" db="UniProtKB">
        <authorList>
            <consortium name="WormBaseParasite"/>
        </authorList>
    </citation>
    <scope>IDENTIFICATION</scope>
</reference>
<evidence type="ECO:0000313" key="3">
    <source>
        <dbReference type="WBParaSite" id="MBELARI_LOCUS239"/>
    </source>
</evidence>
<evidence type="ECO:0000313" key="2">
    <source>
        <dbReference type="WBParaSite" id="MBELARI_LOCUS17788"/>
    </source>
</evidence>
<name>A0AAF3F6X8_9BILA</name>
<accession>A0AAF3F6X8</accession>